<organism evidence="2 3">
    <name type="scientific">Ficus carica</name>
    <name type="common">Common fig</name>
    <dbReference type="NCBI Taxonomy" id="3494"/>
    <lineage>
        <taxon>Eukaryota</taxon>
        <taxon>Viridiplantae</taxon>
        <taxon>Streptophyta</taxon>
        <taxon>Embryophyta</taxon>
        <taxon>Tracheophyta</taxon>
        <taxon>Spermatophyta</taxon>
        <taxon>Magnoliopsida</taxon>
        <taxon>eudicotyledons</taxon>
        <taxon>Gunneridae</taxon>
        <taxon>Pentapetalae</taxon>
        <taxon>rosids</taxon>
        <taxon>fabids</taxon>
        <taxon>Rosales</taxon>
        <taxon>Moraceae</taxon>
        <taxon>Ficeae</taxon>
        <taxon>Ficus</taxon>
    </lineage>
</organism>
<proteinExistence type="predicted"/>
<reference evidence="2" key="1">
    <citation type="submission" date="2023-07" db="EMBL/GenBank/DDBJ databases">
        <title>draft genome sequence of fig (Ficus carica).</title>
        <authorList>
            <person name="Takahashi T."/>
            <person name="Nishimura K."/>
        </authorList>
    </citation>
    <scope>NUCLEOTIDE SEQUENCE</scope>
</reference>
<gene>
    <name evidence="2" type="ORF">TIFTF001_030712</name>
</gene>
<protein>
    <submittedName>
        <fullName evidence="2">Uncharacterized protein</fullName>
    </submittedName>
</protein>
<dbReference type="AlphaFoldDB" id="A0AA88DTR2"/>
<keyword evidence="3" id="KW-1185">Reference proteome</keyword>
<dbReference type="Proteomes" id="UP001187192">
    <property type="component" value="Unassembled WGS sequence"/>
</dbReference>
<sequence>MKQEIDVAVDEARNRCHVFLRLLVASGRSRVLGAHCVKPSSPDRRDPSSLPLRSSSRGTQASIGTIHRHWVTVATLPLC</sequence>
<evidence type="ECO:0000313" key="2">
    <source>
        <dbReference type="EMBL" id="GMN61617.1"/>
    </source>
</evidence>
<dbReference type="EMBL" id="BTGU01000114">
    <property type="protein sequence ID" value="GMN61617.1"/>
    <property type="molecule type" value="Genomic_DNA"/>
</dbReference>
<dbReference type="Gramene" id="FCD_00035366-RA">
    <property type="protein sequence ID" value="FCD_00035366-RA:cds"/>
    <property type="gene ID" value="FCD_00035366"/>
</dbReference>
<name>A0AA88DTR2_FICCA</name>
<comment type="caution">
    <text evidence="2">The sequence shown here is derived from an EMBL/GenBank/DDBJ whole genome shotgun (WGS) entry which is preliminary data.</text>
</comment>
<feature type="region of interest" description="Disordered" evidence="1">
    <location>
        <begin position="35"/>
        <end position="60"/>
    </location>
</feature>
<accession>A0AA88DTR2</accession>
<evidence type="ECO:0000256" key="1">
    <source>
        <dbReference type="SAM" id="MobiDB-lite"/>
    </source>
</evidence>
<evidence type="ECO:0000313" key="3">
    <source>
        <dbReference type="Proteomes" id="UP001187192"/>
    </source>
</evidence>
<feature type="compositionally biased region" description="Low complexity" evidence="1">
    <location>
        <begin position="48"/>
        <end position="57"/>
    </location>
</feature>